<comment type="caution">
    <text evidence="10">The sequence shown here is derived from an EMBL/GenBank/DDBJ whole genome shotgun (WGS) entry which is preliminary data.</text>
</comment>
<comment type="subcellular location">
    <subcellularLocation>
        <location evidence="1 7">Cell outer membrane</location>
        <topology evidence="1 7">Multi-pass membrane protein</topology>
    </subcellularLocation>
</comment>
<dbReference type="InterPro" id="IPR012910">
    <property type="entry name" value="Plug_dom"/>
</dbReference>
<dbReference type="Pfam" id="PF13715">
    <property type="entry name" value="CarbopepD_reg_2"/>
    <property type="match status" value="1"/>
</dbReference>
<reference evidence="10 11" key="1">
    <citation type="submission" date="2021-04" db="EMBL/GenBank/DDBJ databases">
        <title>Chitinophaga sp. nov., isolated from the rhizosphere soil.</title>
        <authorList>
            <person name="He S."/>
        </authorList>
    </citation>
    <scope>NUCLEOTIDE SEQUENCE [LARGE SCALE GENOMIC DNA]</scope>
    <source>
        <strain evidence="10 11">2R12</strain>
    </source>
</reference>
<feature type="signal peptide" evidence="8">
    <location>
        <begin position="1"/>
        <end position="36"/>
    </location>
</feature>
<sequence>MKKMLGFPSARRVLQGFAMRLSGLFLLLLIVAAAAAQDPDRDLLNKQVSYHAEGRPLLKVLKEIRTLTDVRFTYNLDIIRQQPAVTVNAKSTTLGELLRLILANTSLAFDVDLGGIAIYPQNRSIAPDQKVMMIVRGQVTTSSGPLAGVTVQAINSKEGTVTTKDGLFSLAANENDQLRISMVGMKTVFHKVTTSGGDLVIIRLDTVSQAIQEVVVNGYQKIDAKMATAAIFKLDAKEVIEPGVTSVDQMLQGKVPGLMVINSSGSVNARPTIRMRGTSTFVGNGSPLWVIDNVVRPDPVDISSTQLNTAITDGQSGDYSLIGGAVSGLNPYDIESITFLKDAAATAIYGVRAANGVIVVTTKKGKAGPMQINYNTNFSFQQRPSYSNLALMNSKERVAFSREMVADKTSYSGSYNAFKESISYEGLLQALYARRITEDQFKTAVAKLETNNTDWFKTLFRNSFGMTHSVSMSGGVGKTTYYGSVSYSDNNGAAQQDGNKRYTADLSVHSEANSKLSVDLRLTGSYGKSQGYYPGVNPLTYALKTNRAISQDAVYPVSGSTDFNQYPVPPSITYNMLNEIASSENHASTRSMTAAITLSYRILKGLQFTNASNIVTDAAEQMSAAYDKSNYISSRRGWNIDFTPTDIQAAKSQIPYGGLATISNMNSLKVDTRNDLMYTMDLFSGRDQLILTAGNQITSIQMKGAGSTEPGYFPDRGQQFFASEYSRQYYSRHTITNTVSNVVSMYGNAIYSLNNKYVVTGTIRTDGSNRFGQYSNAKFLPNYGLSARWNLDNENFLKNNRLFSGVVLRASFGTQGAVVGAVGPELIASYERSGSINPITGVPYLGIKSLPYPDLRWEKTYQWNFGADLSVFDRRLNFNLDYYLKKSVNLISPRQIAYEYGMDQMYENAGIALNRGLELVMNVEIIRRKNTNFSLRFINSWNQNEVAETDTRNSYVTYLDGTALIPGKPRSAFYSFSYKGLDPQNGMPTFNYLNAKEMTNDPANFLVYSGHIYPTISGSFSSNFRYKNFSVSGDFYYAFGAHKRLNPLFNQNSKGIGVPNPFDNANRAFTDRWRKPGDEATTDIPRIVDQYGGGSQVQLPIIVAGTSVSTSPTLYAYEAYDKSDLRIVNSSFLRCRNLSFNYSVPAKVLGRSGVKGMAMGLFVRNVFTVASKKLQGQDPEIEGVGTDALPITRQYGFSMNVNF</sequence>
<dbReference type="PROSITE" id="PS52016">
    <property type="entry name" value="TONB_DEPENDENT_REC_3"/>
    <property type="match status" value="1"/>
</dbReference>
<dbReference type="Proteomes" id="UP000676386">
    <property type="component" value="Unassembled WGS sequence"/>
</dbReference>
<dbReference type="InterPro" id="IPR037066">
    <property type="entry name" value="Plug_dom_sf"/>
</dbReference>
<dbReference type="NCBIfam" id="TIGR04056">
    <property type="entry name" value="OMP_RagA_SusC"/>
    <property type="match status" value="1"/>
</dbReference>
<evidence type="ECO:0000256" key="8">
    <source>
        <dbReference type="SAM" id="SignalP"/>
    </source>
</evidence>
<keyword evidence="11" id="KW-1185">Reference proteome</keyword>
<keyword evidence="3 7" id="KW-1134">Transmembrane beta strand</keyword>
<dbReference type="InterPro" id="IPR023997">
    <property type="entry name" value="TonB-dep_OMP_SusC/RagA_CS"/>
</dbReference>
<organism evidence="10 11">
    <name type="scientific">Chitinophaga hostae</name>
    <dbReference type="NCBI Taxonomy" id="2831022"/>
    <lineage>
        <taxon>Bacteria</taxon>
        <taxon>Pseudomonadati</taxon>
        <taxon>Bacteroidota</taxon>
        <taxon>Chitinophagia</taxon>
        <taxon>Chitinophagales</taxon>
        <taxon>Chitinophagaceae</taxon>
        <taxon>Chitinophaga</taxon>
    </lineage>
</organism>
<dbReference type="SUPFAM" id="SSF56935">
    <property type="entry name" value="Porins"/>
    <property type="match status" value="1"/>
</dbReference>
<dbReference type="InterPro" id="IPR008969">
    <property type="entry name" value="CarboxyPept-like_regulatory"/>
</dbReference>
<evidence type="ECO:0000256" key="7">
    <source>
        <dbReference type="PROSITE-ProRule" id="PRU01360"/>
    </source>
</evidence>
<keyword evidence="5 7" id="KW-0472">Membrane</keyword>
<feature type="domain" description="TonB-dependent receptor plug" evidence="9">
    <location>
        <begin position="226"/>
        <end position="357"/>
    </location>
</feature>
<accession>A0ABS5IXG1</accession>
<evidence type="ECO:0000256" key="6">
    <source>
        <dbReference type="ARBA" id="ARBA00023237"/>
    </source>
</evidence>
<feature type="chain" id="PRO_5046778613" evidence="8">
    <location>
        <begin position="37"/>
        <end position="1203"/>
    </location>
</feature>
<dbReference type="InterPro" id="IPR039426">
    <property type="entry name" value="TonB-dep_rcpt-like"/>
</dbReference>
<comment type="similarity">
    <text evidence="7">Belongs to the TonB-dependent receptor family.</text>
</comment>
<evidence type="ECO:0000313" key="11">
    <source>
        <dbReference type="Proteomes" id="UP000676386"/>
    </source>
</evidence>
<dbReference type="InterPro" id="IPR036942">
    <property type="entry name" value="Beta-barrel_TonB_sf"/>
</dbReference>
<dbReference type="SUPFAM" id="SSF49464">
    <property type="entry name" value="Carboxypeptidase regulatory domain-like"/>
    <property type="match status" value="1"/>
</dbReference>
<dbReference type="Pfam" id="PF07715">
    <property type="entry name" value="Plug"/>
    <property type="match status" value="1"/>
</dbReference>
<proteinExistence type="inferred from homology"/>
<evidence type="ECO:0000256" key="1">
    <source>
        <dbReference type="ARBA" id="ARBA00004571"/>
    </source>
</evidence>
<name>A0ABS5IXG1_9BACT</name>
<evidence type="ECO:0000256" key="4">
    <source>
        <dbReference type="ARBA" id="ARBA00022692"/>
    </source>
</evidence>
<dbReference type="NCBIfam" id="TIGR04057">
    <property type="entry name" value="SusC_RagA_signa"/>
    <property type="match status" value="1"/>
</dbReference>
<evidence type="ECO:0000259" key="9">
    <source>
        <dbReference type="Pfam" id="PF07715"/>
    </source>
</evidence>
<evidence type="ECO:0000313" key="10">
    <source>
        <dbReference type="EMBL" id="MBS0027626.1"/>
    </source>
</evidence>
<dbReference type="InterPro" id="IPR023996">
    <property type="entry name" value="TonB-dep_OMP_SusC/RagA"/>
</dbReference>
<dbReference type="EMBL" id="JAGTXB010000004">
    <property type="protein sequence ID" value="MBS0027626.1"/>
    <property type="molecule type" value="Genomic_DNA"/>
</dbReference>
<evidence type="ECO:0000256" key="5">
    <source>
        <dbReference type="ARBA" id="ARBA00023136"/>
    </source>
</evidence>
<evidence type="ECO:0000256" key="3">
    <source>
        <dbReference type="ARBA" id="ARBA00022452"/>
    </source>
</evidence>
<dbReference type="Gene3D" id="2.40.170.20">
    <property type="entry name" value="TonB-dependent receptor, beta-barrel domain"/>
    <property type="match status" value="1"/>
</dbReference>
<keyword evidence="4 7" id="KW-0812">Transmembrane</keyword>
<evidence type="ECO:0000256" key="2">
    <source>
        <dbReference type="ARBA" id="ARBA00022448"/>
    </source>
</evidence>
<keyword evidence="8" id="KW-0732">Signal</keyword>
<keyword evidence="2 7" id="KW-0813">Transport</keyword>
<dbReference type="RefSeq" id="WP_211972732.1">
    <property type="nucleotide sequence ID" value="NZ_JAGTXB010000004.1"/>
</dbReference>
<keyword evidence="6 7" id="KW-0998">Cell outer membrane</keyword>
<protein>
    <submittedName>
        <fullName evidence="10">SusC/RagA family TonB-linked outer membrane protein</fullName>
    </submittedName>
</protein>
<dbReference type="Gene3D" id="2.170.130.10">
    <property type="entry name" value="TonB-dependent receptor, plug domain"/>
    <property type="match status" value="1"/>
</dbReference>
<gene>
    <name evidence="10" type="ORF">KE626_09930</name>
</gene>